<dbReference type="OrthoDB" id="7284833at2"/>
<sequence>MWLKLLSRLRNPTKAIYGSKIWEPFGEIENSQFEDFISKNSVRMYEKKWDAIHRSHGVKSEDPAKIIISFIDEKVKSNSPFSIIRANDGEGTLLFGETFKKYDRSPLDTYITKRISQIIFGSDQLIPDNVNEFRKLLQTSIENADVLGIPVRSFIRRKLNNEHISDVDIRAVLGSYAQVCYIFEKLKSNKNYSTIIITGPWISKLLLPHFGEIFQKFSNISIITGNKGLGEKIKNSFKLKHVNEINIPGQRSMRDKSAELHWPDRYNSVLKEINSLPCDSLVLVAAGVLGKPYCNSVKASGNCAIDIGHVADIWYGKATRPGVKNEVIEEWAL</sequence>
<protein>
    <submittedName>
        <fullName evidence="1">Uncharacterized protein</fullName>
    </submittedName>
</protein>
<organism evidence="1 2">
    <name type="scientific">Cocleimonas flava</name>
    <dbReference type="NCBI Taxonomy" id="634765"/>
    <lineage>
        <taxon>Bacteria</taxon>
        <taxon>Pseudomonadati</taxon>
        <taxon>Pseudomonadota</taxon>
        <taxon>Gammaproteobacteria</taxon>
        <taxon>Thiotrichales</taxon>
        <taxon>Thiotrichaceae</taxon>
        <taxon>Cocleimonas</taxon>
    </lineage>
</organism>
<dbReference type="Proteomes" id="UP000294887">
    <property type="component" value="Unassembled WGS sequence"/>
</dbReference>
<name>A0A4R1F9R4_9GAMM</name>
<proteinExistence type="predicted"/>
<comment type="caution">
    <text evidence="1">The sequence shown here is derived from an EMBL/GenBank/DDBJ whole genome shotgun (WGS) entry which is preliminary data.</text>
</comment>
<dbReference type="RefSeq" id="WP_131904301.1">
    <property type="nucleotide sequence ID" value="NZ_BAAAFU010000008.1"/>
</dbReference>
<evidence type="ECO:0000313" key="2">
    <source>
        <dbReference type="Proteomes" id="UP000294887"/>
    </source>
</evidence>
<keyword evidence="2" id="KW-1185">Reference proteome</keyword>
<dbReference type="AlphaFoldDB" id="A0A4R1F9R4"/>
<dbReference type="EMBL" id="SMFQ01000002">
    <property type="protein sequence ID" value="TCJ88618.1"/>
    <property type="molecule type" value="Genomic_DNA"/>
</dbReference>
<accession>A0A4R1F9R4</accession>
<gene>
    <name evidence="1" type="ORF">EV695_0476</name>
</gene>
<reference evidence="1 2" key="1">
    <citation type="submission" date="2019-03" db="EMBL/GenBank/DDBJ databases">
        <title>Genomic Encyclopedia of Type Strains, Phase IV (KMG-IV): sequencing the most valuable type-strain genomes for metagenomic binning, comparative biology and taxonomic classification.</title>
        <authorList>
            <person name="Goeker M."/>
        </authorList>
    </citation>
    <scope>NUCLEOTIDE SEQUENCE [LARGE SCALE GENOMIC DNA]</scope>
    <source>
        <strain evidence="1 2">DSM 24830</strain>
    </source>
</reference>
<evidence type="ECO:0000313" key="1">
    <source>
        <dbReference type="EMBL" id="TCJ88618.1"/>
    </source>
</evidence>